<reference evidence="1" key="1">
    <citation type="submission" date="2025-08" db="UniProtKB">
        <authorList>
            <consortium name="Ensembl"/>
        </authorList>
    </citation>
    <scope>IDENTIFICATION</scope>
</reference>
<sequence length="301" mass="34409">SQEQLISSTYPTLQHRHKKGEYHRLVQELKLDGARYKVYFRLNTQQFEDLLSMLGPNIGDSYHPIAFNYKFGHSTVAGIVQSVSRSIWDCLVPQLMLTPGAEDWKEIAEDFHWLWAFPNCCVAIHGKHVIIQALNNIGSQFYNYKGSFSIVLLAVDDSHWCFRVVDVGDFGRSSNEETLGKPYPGHTEQRAFHLSHPRETVECAFFILATQWRLYRRIIGVSPWVADDVVKATSILHNFLWWKASDDEVNECQANVPAEAQPAVQHLLRMGSNSASKEALSVRATYTQGIYRDHGKQELDQ</sequence>
<organism evidence="1 2">
    <name type="scientific">Cyprinus carpio</name>
    <name type="common">Common carp</name>
    <dbReference type="NCBI Taxonomy" id="7962"/>
    <lineage>
        <taxon>Eukaryota</taxon>
        <taxon>Metazoa</taxon>
        <taxon>Chordata</taxon>
        <taxon>Craniata</taxon>
        <taxon>Vertebrata</taxon>
        <taxon>Euteleostomi</taxon>
        <taxon>Actinopterygii</taxon>
        <taxon>Neopterygii</taxon>
        <taxon>Teleostei</taxon>
        <taxon>Ostariophysi</taxon>
        <taxon>Cypriniformes</taxon>
        <taxon>Cyprinidae</taxon>
        <taxon>Cyprininae</taxon>
        <taxon>Cyprinus</taxon>
    </lineage>
</organism>
<dbReference type="Ensembl" id="ENSCCRT00015008229.1">
    <property type="protein sequence ID" value="ENSCCRP00015007902.1"/>
    <property type="gene ID" value="ENSCCRG00015003969.1"/>
</dbReference>
<dbReference type="Proteomes" id="UP000694700">
    <property type="component" value="Unplaced"/>
</dbReference>
<evidence type="ECO:0000313" key="2">
    <source>
        <dbReference type="Proteomes" id="UP000694700"/>
    </source>
</evidence>
<evidence type="ECO:0000313" key="1">
    <source>
        <dbReference type="Ensembl" id="ENSCCRP00015007902.1"/>
    </source>
</evidence>
<evidence type="ECO:0008006" key="3">
    <source>
        <dbReference type="Google" id="ProtNLM"/>
    </source>
</evidence>
<proteinExistence type="predicted"/>
<protein>
    <recommendedName>
        <fullName evidence="3">DDE Tnp4 domain-containing protein</fullName>
    </recommendedName>
</protein>
<dbReference type="AlphaFoldDB" id="A0A8C1SHG6"/>
<accession>A0A8C1SHG6</accession>
<name>A0A8C1SHG6_CYPCA</name>